<evidence type="ECO:0000256" key="2">
    <source>
        <dbReference type="SAM" id="SignalP"/>
    </source>
</evidence>
<evidence type="ECO:0000256" key="1">
    <source>
        <dbReference type="SAM" id="MobiDB-lite"/>
    </source>
</evidence>
<feature type="region of interest" description="Disordered" evidence="1">
    <location>
        <begin position="463"/>
        <end position="489"/>
    </location>
</feature>
<name>A0A9W9ZAD3_9CNID</name>
<dbReference type="EMBL" id="MU826369">
    <property type="protein sequence ID" value="KAJ7378063.1"/>
    <property type="molecule type" value="Genomic_DNA"/>
</dbReference>
<evidence type="ECO:0000313" key="3">
    <source>
        <dbReference type="EMBL" id="KAJ7378063.1"/>
    </source>
</evidence>
<reference evidence="3" key="1">
    <citation type="submission" date="2023-01" db="EMBL/GenBank/DDBJ databases">
        <title>Genome assembly of the deep-sea coral Lophelia pertusa.</title>
        <authorList>
            <person name="Herrera S."/>
            <person name="Cordes E."/>
        </authorList>
    </citation>
    <scope>NUCLEOTIDE SEQUENCE</scope>
    <source>
        <strain evidence="3">USNM1676648</strain>
        <tissue evidence="3">Polyp</tissue>
    </source>
</reference>
<evidence type="ECO:0000313" key="4">
    <source>
        <dbReference type="Proteomes" id="UP001163046"/>
    </source>
</evidence>
<feature type="compositionally biased region" description="Basic and acidic residues" evidence="1">
    <location>
        <begin position="463"/>
        <end position="475"/>
    </location>
</feature>
<organism evidence="3 4">
    <name type="scientific">Desmophyllum pertusum</name>
    <dbReference type="NCBI Taxonomy" id="174260"/>
    <lineage>
        <taxon>Eukaryota</taxon>
        <taxon>Metazoa</taxon>
        <taxon>Cnidaria</taxon>
        <taxon>Anthozoa</taxon>
        <taxon>Hexacorallia</taxon>
        <taxon>Scleractinia</taxon>
        <taxon>Caryophylliina</taxon>
        <taxon>Caryophylliidae</taxon>
        <taxon>Desmophyllum</taxon>
    </lineage>
</organism>
<keyword evidence="2" id="KW-0732">Signal</keyword>
<accession>A0A9W9ZAD3</accession>
<dbReference type="Proteomes" id="UP001163046">
    <property type="component" value="Unassembled WGS sequence"/>
</dbReference>
<feature type="region of interest" description="Disordered" evidence="1">
    <location>
        <begin position="289"/>
        <end position="310"/>
    </location>
</feature>
<gene>
    <name evidence="3" type="ORF">OS493_024725</name>
</gene>
<proteinExistence type="predicted"/>
<dbReference type="AlphaFoldDB" id="A0A9W9ZAD3"/>
<dbReference type="OrthoDB" id="6059742at2759"/>
<protein>
    <submittedName>
        <fullName evidence="3">Uncharacterized protein</fullName>
    </submittedName>
</protein>
<feature type="signal peptide" evidence="2">
    <location>
        <begin position="1"/>
        <end position="20"/>
    </location>
</feature>
<sequence length="498" mass="57263">MAPALQVLLFITTAITVGTSTSITSDKKLEALEKVVTALSRQVMLQQLFVEERIRSDGDSGVKQVRLGRAGTRNYYADTHGNDKRLLSIHEHANNIRTVGLGEFIGVLNGVEFRTRHNDYRLFMANKTSKDYHATEEIPFPDVPPEVTNKATVDEQIVEMREWFKAWKSQNDTVRNYKKYFKPVLCYLEGAWTTASEDIDEPFESDRHFIDANSWFDLQDKVRFTSYTGRKDNLENFSFLPTTIMEIINGTIPVFAQWNYRILCHPVSRDIPLNRFRVVDELHTRLPSGRKYEEQASTRSARFQLNPKDSDSFTEGVNDPKFTLLDELMSEIPGKDNYQGNLTDEAFELIAHTIDPKKEGKLNAAFYHRWFKVMEKDAMGQSIRHRGYADENLFMAMTTQPKVAGMNLTICKGPKMRPRCTTVSQKFSYVIPLEIIFMTPLNGWNPFNLEYKGSEKEAYGKTVFEDGRSGGRTPDKAYNGTNSKKYYHTPSAFFQDRK</sequence>
<comment type="caution">
    <text evidence="3">The sequence shown here is derived from an EMBL/GenBank/DDBJ whole genome shotgun (WGS) entry which is preliminary data.</text>
</comment>
<keyword evidence="4" id="KW-1185">Reference proteome</keyword>
<feature type="chain" id="PRO_5040937020" evidence="2">
    <location>
        <begin position="21"/>
        <end position="498"/>
    </location>
</feature>